<evidence type="ECO:0000256" key="1">
    <source>
        <dbReference type="SAM" id="SignalP"/>
    </source>
</evidence>
<organism evidence="2 3">
    <name type="scientific">Williamsia limnetica</name>
    <dbReference type="NCBI Taxonomy" id="882452"/>
    <lineage>
        <taxon>Bacteria</taxon>
        <taxon>Bacillati</taxon>
        <taxon>Actinomycetota</taxon>
        <taxon>Actinomycetes</taxon>
        <taxon>Mycobacteriales</taxon>
        <taxon>Nocardiaceae</taxon>
        <taxon>Williamsia</taxon>
    </lineage>
</organism>
<dbReference type="EMBL" id="QJSP01000006">
    <property type="protein sequence ID" value="PYE17343.1"/>
    <property type="molecule type" value="Genomic_DNA"/>
</dbReference>
<name>A0A318RMH1_WILLI</name>
<dbReference type="RefSeq" id="WP_245937881.1">
    <property type="nucleotide sequence ID" value="NZ_QJSP01000006.1"/>
</dbReference>
<evidence type="ECO:0000313" key="3">
    <source>
        <dbReference type="Proteomes" id="UP000247591"/>
    </source>
</evidence>
<proteinExistence type="predicted"/>
<evidence type="ECO:0000313" key="2">
    <source>
        <dbReference type="EMBL" id="PYE17343.1"/>
    </source>
</evidence>
<gene>
    <name evidence="2" type="ORF">DFR67_10646</name>
</gene>
<dbReference type="InterPro" id="IPR046037">
    <property type="entry name" value="DUF5995"/>
</dbReference>
<keyword evidence="1" id="KW-0732">Signal</keyword>
<protein>
    <submittedName>
        <fullName evidence="2">Uncharacterized protein</fullName>
    </submittedName>
</protein>
<feature type="chain" id="PRO_5016314921" evidence="1">
    <location>
        <begin position="28"/>
        <end position="296"/>
    </location>
</feature>
<sequence>MPPVRVIVVILLVFSGLVCTVPGSAGAAPPASCGSEPLTAAEQNRIADLSRHRDEPTATPLARLRQHVADLWAITDLLTAHRDRRGLFPLGLAAIERDAVMPLQNHPAVFVDPRWAPVISLRLLDRFLDAIHAEFTGGTAPPQWRYYFDLAADCRVSGERVALAGYNSHITVDLAYATADAQTATTQARDFFFIVDTIAAHGNSIVDATNDVYGVDLGPPFRFYAFGEGLDRVVGAGKATGPMLRAADVGYNVLTFSNGLALQNPTTADAASRAVDELWTTGNAALLAFDHAGLVG</sequence>
<reference evidence="2 3" key="1">
    <citation type="submission" date="2018-06" db="EMBL/GenBank/DDBJ databases">
        <title>Genomic Encyclopedia of Type Strains, Phase IV (KMG-IV): sequencing the most valuable type-strain genomes for metagenomic binning, comparative biology and taxonomic classification.</title>
        <authorList>
            <person name="Goeker M."/>
        </authorList>
    </citation>
    <scope>NUCLEOTIDE SEQUENCE [LARGE SCALE GENOMIC DNA]</scope>
    <source>
        <strain evidence="2 3">DSM 45521</strain>
    </source>
</reference>
<dbReference type="AlphaFoldDB" id="A0A318RMH1"/>
<keyword evidence="3" id="KW-1185">Reference proteome</keyword>
<comment type="caution">
    <text evidence="2">The sequence shown here is derived from an EMBL/GenBank/DDBJ whole genome shotgun (WGS) entry which is preliminary data.</text>
</comment>
<accession>A0A318RMH1</accession>
<dbReference type="Proteomes" id="UP000247591">
    <property type="component" value="Unassembled WGS sequence"/>
</dbReference>
<dbReference type="Pfam" id="PF19458">
    <property type="entry name" value="DUF5995"/>
    <property type="match status" value="1"/>
</dbReference>
<feature type="signal peptide" evidence="1">
    <location>
        <begin position="1"/>
        <end position="27"/>
    </location>
</feature>